<sequence length="183" mass="19607">MSLRALGHGLSSPAMGLGCRGMSDYYDGRDDEAESIAPIHRARDLGTSDIYGPFTNEELVGRAVAGRRDEVLLATKLGVERGSDGGDRFNGRPEHVRAACDASLKRLGVDHIDLYCQHRIDPDASAWSSTAVIPGTRRRTRPAENSAARDVVLTDGDLAAIEEAVPPGAVAGERYPAGYPVRH</sequence>
<dbReference type="Gene3D" id="3.20.20.100">
    <property type="entry name" value="NADP-dependent oxidoreductase domain"/>
    <property type="match status" value="1"/>
</dbReference>
<feature type="domain" description="NADP-dependent oxidoreductase" evidence="2">
    <location>
        <begin position="21"/>
        <end position="124"/>
    </location>
</feature>
<evidence type="ECO:0000313" key="3">
    <source>
        <dbReference type="EMBL" id="MFB9623615.1"/>
    </source>
</evidence>
<evidence type="ECO:0000313" key="4">
    <source>
        <dbReference type="Proteomes" id="UP001589532"/>
    </source>
</evidence>
<dbReference type="InterPro" id="IPR036812">
    <property type="entry name" value="NAD(P)_OxRdtase_dom_sf"/>
</dbReference>
<proteinExistence type="predicted"/>
<dbReference type="Proteomes" id="UP001589532">
    <property type="component" value="Unassembled WGS sequence"/>
</dbReference>
<protein>
    <submittedName>
        <fullName evidence="3">Aldo/keto reductase</fullName>
    </submittedName>
</protein>
<gene>
    <name evidence="3" type="ORF">ACFFSA_11050</name>
</gene>
<dbReference type="PANTHER" id="PTHR43625:SF40">
    <property type="entry name" value="ALDO-KETO REDUCTASE YAKC [NADP(+)]"/>
    <property type="match status" value="1"/>
</dbReference>
<accession>A0ABV5RWC8</accession>
<keyword evidence="1" id="KW-0560">Oxidoreductase</keyword>
<dbReference type="Pfam" id="PF00248">
    <property type="entry name" value="Aldo_ket_red"/>
    <property type="match status" value="1"/>
</dbReference>
<keyword evidence="4" id="KW-1185">Reference proteome</keyword>
<evidence type="ECO:0000256" key="1">
    <source>
        <dbReference type="ARBA" id="ARBA00023002"/>
    </source>
</evidence>
<reference evidence="3 4" key="1">
    <citation type="submission" date="2024-09" db="EMBL/GenBank/DDBJ databases">
        <authorList>
            <person name="Sun Q."/>
            <person name="Mori K."/>
        </authorList>
    </citation>
    <scope>NUCLEOTIDE SEQUENCE [LARGE SCALE GENOMIC DNA]</scope>
    <source>
        <strain evidence="3 4">JCM 3143</strain>
    </source>
</reference>
<dbReference type="InterPro" id="IPR023210">
    <property type="entry name" value="NADP_OxRdtase_dom"/>
</dbReference>
<organism evidence="3 4">
    <name type="scientific">Nonomuraea helvata</name>
    <dbReference type="NCBI Taxonomy" id="37484"/>
    <lineage>
        <taxon>Bacteria</taxon>
        <taxon>Bacillati</taxon>
        <taxon>Actinomycetota</taxon>
        <taxon>Actinomycetes</taxon>
        <taxon>Streptosporangiales</taxon>
        <taxon>Streptosporangiaceae</taxon>
        <taxon>Nonomuraea</taxon>
    </lineage>
</organism>
<dbReference type="RefSeq" id="WP_345002968.1">
    <property type="nucleotide sequence ID" value="NZ_BAAAXV010000012.1"/>
</dbReference>
<dbReference type="PANTHER" id="PTHR43625">
    <property type="entry name" value="AFLATOXIN B1 ALDEHYDE REDUCTASE"/>
    <property type="match status" value="1"/>
</dbReference>
<dbReference type="PROSITE" id="PS51257">
    <property type="entry name" value="PROKAR_LIPOPROTEIN"/>
    <property type="match status" value="1"/>
</dbReference>
<comment type="caution">
    <text evidence="3">The sequence shown here is derived from an EMBL/GenBank/DDBJ whole genome shotgun (WGS) entry which is preliminary data.</text>
</comment>
<name>A0ABV5RWC8_9ACTN</name>
<evidence type="ECO:0000259" key="2">
    <source>
        <dbReference type="Pfam" id="PF00248"/>
    </source>
</evidence>
<dbReference type="InterPro" id="IPR050791">
    <property type="entry name" value="Aldo-Keto_reductase"/>
</dbReference>
<dbReference type="EMBL" id="JBHMBW010000009">
    <property type="protein sequence ID" value="MFB9623615.1"/>
    <property type="molecule type" value="Genomic_DNA"/>
</dbReference>
<dbReference type="SUPFAM" id="SSF51430">
    <property type="entry name" value="NAD(P)-linked oxidoreductase"/>
    <property type="match status" value="1"/>
</dbReference>